<organism evidence="2 3">
    <name type="scientific">Schistosoma haematobium</name>
    <name type="common">Blood fluke</name>
    <dbReference type="NCBI Taxonomy" id="6185"/>
    <lineage>
        <taxon>Eukaryota</taxon>
        <taxon>Metazoa</taxon>
        <taxon>Spiralia</taxon>
        <taxon>Lophotrochozoa</taxon>
        <taxon>Platyhelminthes</taxon>
        <taxon>Trematoda</taxon>
        <taxon>Digenea</taxon>
        <taxon>Strigeidida</taxon>
        <taxon>Schistosomatoidea</taxon>
        <taxon>Schistosomatidae</taxon>
        <taxon>Schistosoma</taxon>
    </lineage>
</organism>
<reference evidence="2" key="1">
    <citation type="journal article" date="2012" name="Nat. Genet.">
        <title>Whole-genome sequence of Schistosoma haematobium.</title>
        <authorList>
            <person name="Young N.D."/>
            <person name="Jex A.R."/>
            <person name="Li B."/>
            <person name="Liu S."/>
            <person name="Yang L."/>
            <person name="Xiong Z."/>
            <person name="Li Y."/>
            <person name="Cantacessi C."/>
            <person name="Hall R.S."/>
            <person name="Xu X."/>
            <person name="Chen F."/>
            <person name="Wu X."/>
            <person name="Zerlotini A."/>
            <person name="Oliveira G."/>
            <person name="Hofmann A."/>
            <person name="Zhang G."/>
            <person name="Fang X."/>
            <person name="Kang Y."/>
            <person name="Campbell B.E."/>
            <person name="Loukas A."/>
            <person name="Ranganathan S."/>
            <person name="Rollinson D."/>
            <person name="Rinaldi G."/>
            <person name="Brindley P.J."/>
            <person name="Yang H."/>
            <person name="Wang J."/>
            <person name="Wang J."/>
            <person name="Gasser R.B."/>
        </authorList>
    </citation>
    <scope>NUCLEOTIDE SEQUENCE</scope>
</reference>
<accession>A0A922LKU3</accession>
<evidence type="ECO:0000313" key="2">
    <source>
        <dbReference type="EMBL" id="KAH9588047.1"/>
    </source>
</evidence>
<feature type="compositionally biased region" description="Low complexity" evidence="1">
    <location>
        <begin position="171"/>
        <end position="183"/>
    </location>
</feature>
<proteinExistence type="predicted"/>
<dbReference type="CTD" id="24588282"/>
<sequence>MSRDNQHEDVDFDVKLTQTCLHETDTPDRNEVSVRLSNSMYVHLISVSHEQLLWKLLLMFKLCTHKDLLLKVHCGLVFSNIKSHEVHVLCTIKFLNMFYVFSKGCSHLFIIHNLHLLLLLLSSSSSSSKRACKKNIPHLNFLKNLENLFKRIVMNRCNYFPPPAPPPPPSSSSSSLSSPPSLSNLFPQERE</sequence>
<feature type="region of interest" description="Disordered" evidence="1">
    <location>
        <begin position="161"/>
        <end position="191"/>
    </location>
</feature>
<reference evidence="2" key="2">
    <citation type="journal article" date="2019" name="Gigascience">
        <title>High-quality Schistosoma haematobium genome achieved by single-molecule and long-range sequencing.</title>
        <authorList>
            <person name="Stroehlein A.J."/>
            <person name="Korhonen P.K."/>
            <person name="Chong T.M."/>
            <person name="Lim Y.L."/>
            <person name="Chan K.G."/>
            <person name="Webster B."/>
            <person name="Rollinson D."/>
            <person name="Brindley P.J."/>
            <person name="Gasser R.B."/>
            <person name="Young N.D."/>
        </authorList>
    </citation>
    <scope>NUCLEOTIDE SEQUENCE</scope>
</reference>
<dbReference type="KEGG" id="shx:MS3_00010642"/>
<dbReference type="Proteomes" id="UP000471633">
    <property type="component" value="Unassembled WGS sequence"/>
</dbReference>
<protein>
    <submittedName>
        <fullName evidence="2">Uncharacterized protein</fullName>
    </submittedName>
</protein>
<reference evidence="2" key="4">
    <citation type="journal article" date="2022" name="PLoS Pathog.">
        <title>Chromosome-level genome of Schistosoma haematobium underpins genome-wide explorations of molecular variation.</title>
        <authorList>
            <person name="Stroehlein A.J."/>
            <person name="Korhonen P.K."/>
            <person name="Lee V.V."/>
            <person name="Ralph S.A."/>
            <person name="Mentink-Kane M."/>
            <person name="You H."/>
            <person name="McManus D.P."/>
            <person name="Tchuente L.T."/>
            <person name="Stothard J.R."/>
            <person name="Kaur P."/>
            <person name="Dudchenko O."/>
            <person name="Aiden E.L."/>
            <person name="Yang B."/>
            <person name="Yang H."/>
            <person name="Emery A.M."/>
            <person name="Webster B.L."/>
            <person name="Brindley P.J."/>
            <person name="Rollinson D."/>
            <person name="Chang B.C.H."/>
            <person name="Gasser R.B."/>
            <person name="Young N.D."/>
        </authorList>
    </citation>
    <scope>NUCLEOTIDE SEQUENCE</scope>
</reference>
<reference evidence="2" key="3">
    <citation type="submission" date="2021-06" db="EMBL/GenBank/DDBJ databases">
        <title>Chromosome-level genome assembly for S. haematobium.</title>
        <authorList>
            <person name="Stroehlein A.J."/>
        </authorList>
    </citation>
    <scope>NUCLEOTIDE SEQUENCE</scope>
</reference>
<evidence type="ECO:0000256" key="1">
    <source>
        <dbReference type="SAM" id="MobiDB-lite"/>
    </source>
</evidence>
<feature type="compositionally biased region" description="Pro residues" evidence="1">
    <location>
        <begin position="161"/>
        <end position="170"/>
    </location>
</feature>
<name>A0A922LKU3_SCHHA</name>
<dbReference type="AlphaFoldDB" id="A0A922LKU3"/>
<dbReference type="GeneID" id="24588282"/>
<dbReference type="RefSeq" id="XP_051069645.1">
    <property type="nucleotide sequence ID" value="XM_051219032.1"/>
</dbReference>
<gene>
    <name evidence="2" type="ORF">MS3_00010642</name>
</gene>
<dbReference type="EMBL" id="AMPZ03000003">
    <property type="protein sequence ID" value="KAH9588047.1"/>
    <property type="molecule type" value="Genomic_DNA"/>
</dbReference>
<comment type="caution">
    <text evidence="2">The sequence shown here is derived from an EMBL/GenBank/DDBJ whole genome shotgun (WGS) entry which is preliminary data.</text>
</comment>
<keyword evidence="3" id="KW-1185">Reference proteome</keyword>
<evidence type="ECO:0000313" key="3">
    <source>
        <dbReference type="Proteomes" id="UP000471633"/>
    </source>
</evidence>